<evidence type="ECO:0000256" key="4">
    <source>
        <dbReference type="ARBA" id="ARBA00022490"/>
    </source>
</evidence>
<evidence type="ECO:0000313" key="19">
    <source>
        <dbReference type="Proteomes" id="UP000178735"/>
    </source>
</evidence>
<feature type="domain" description="Mur ligase C-terminal" evidence="16">
    <location>
        <begin position="317"/>
        <end position="447"/>
    </location>
</feature>
<reference evidence="18 19" key="1">
    <citation type="journal article" date="2016" name="Nat. Commun.">
        <title>Thousands of microbial genomes shed light on interconnected biogeochemical processes in an aquifer system.</title>
        <authorList>
            <person name="Anantharaman K."/>
            <person name="Brown C.T."/>
            <person name="Hug L.A."/>
            <person name="Sharon I."/>
            <person name="Castelle C.J."/>
            <person name="Probst A.J."/>
            <person name="Thomas B.C."/>
            <person name="Singh A."/>
            <person name="Wilkins M.J."/>
            <person name="Karaoz U."/>
            <person name="Brodie E.L."/>
            <person name="Williams K.H."/>
            <person name="Hubbard S.S."/>
            <person name="Banfield J.F."/>
        </authorList>
    </citation>
    <scope>NUCLEOTIDE SEQUENCE [LARGE SCALE GENOMIC DNA]</scope>
</reference>
<comment type="caution">
    <text evidence="18">The sequence shown here is derived from an EMBL/GenBank/DDBJ whole genome shotgun (WGS) entry which is preliminary data.</text>
</comment>
<evidence type="ECO:0000259" key="16">
    <source>
        <dbReference type="Pfam" id="PF02875"/>
    </source>
</evidence>
<feature type="domain" description="Mur ligase N-terminal catalytic" evidence="15">
    <location>
        <begin position="8"/>
        <end position="105"/>
    </location>
</feature>
<evidence type="ECO:0000256" key="11">
    <source>
        <dbReference type="ARBA" id="ARBA00023306"/>
    </source>
</evidence>
<keyword evidence="10 14" id="KW-0573">Peptidoglycan synthesis</keyword>
<dbReference type="SUPFAM" id="SSF51984">
    <property type="entry name" value="MurCD N-terminal domain"/>
    <property type="match status" value="1"/>
</dbReference>
<comment type="pathway">
    <text evidence="2 14">Cell wall biogenesis; peptidoglycan biosynthesis.</text>
</comment>
<dbReference type="STRING" id="1817813.A2008_05540"/>
<dbReference type="GO" id="GO:0051301">
    <property type="term" value="P:cell division"/>
    <property type="evidence" value="ECO:0007669"/>
    <property type="project" value="UniProtKB-KW"/>
</dbReference>
<dbReference type="EC" id="6.3.2.8" evidence="3 14"/>
<dbReference type="GO" id="GO:0009252">
    <property type="term" value="P:peptidoglycan biosynthetic process"/>
    <property type="evidence" value="ECO:0007669"/>
    <property type="project" value="UniProtKB-UniRule"/>
</dbReference>
<evidence type="ECO:0000256" key="2">
    <source>
        <dbReference type="ARBA" id="ARBA00004752"/>
    </source>
</evidence>
<evidence type="ECO:0000259" key="17">
    <source>
        <dbReference type="Pfam" id="PF08245"/>
    </source>
</evidence>
<dbReference type="HAMAP" id="MF_00046">
    <property type="entry name" value="MurC"/>
    <property type="match status" value="1"/>
</dbReference>
<evidence type="ECO:0000259" key="15">
    <source>
        <dbReference type="Pfam" id="PF01225"/>
    </source>
</evidence>
<evidence type="ECO:0000256" key="9">
    <source>
        <dbReference type="ARBA" id="ARBA00022960"/>
    </source>
</evidence>
<evidence type="ECO:0000256" key="13">
    <source>
        <dbReference type="ARBA" id="ARBA00047833"/>
    </source>
</evidence>
<protein>
    <recommendedName>
        <fullName evidence="3 14">UDP-N-acetylmuramate--L-alanine ligase</fullName>
        <ecNumber evidence="3 14">6.3.2.8</ecNumber>
    </recommendedName>
    <alternativeName>
        <fullName evidence="14">UDP-N-acetylmuramoyl-L-alanine synthetase</fullName>
    </alternativeName>
</protein>
<organism evidence="18 19">
    <name type="scientific">Candidatus Wallbacteria bacterium GWC2_49_35</name>
    <dbReference type="NCBI Taxonomy" id="1817813"/>
    <lineage>
        <taxon>Bacteria</taxon>
        <taxon>Candidatus Walliibacteriota</taxon>
    </lineage>
</organism>
<dbReference type="EMBL" id="MGFH01000138">
    <property type="protein sequence ID" value="OGM04679.1"/>
    <property type="molecule type" value="Genomic_DNA"/>
</dbReference>
<evidence type="ECO:0000256" key="8">
    <source>
        <dbReference type="ARBA" id="ARBA00022840"/>
    </source>
</evidence>
<dbReference type="Gene3D" id="3.90.190.20">
    <property type="entry name" value="Mur ligase, C-terminal domain"/>
    <property type="match status" value="1"/>
</dbReference>
<dbReference type="GO" id="GO:0005737">
    <property type="term" value="C:cytoplasm"/>
    <property type="evidence" value="ECO:0007669"/>
    <property type="project" value="UniProtKB-SubCell"/>
</dbReference>
<evidence type="ECO:0000256" key="5">
    <source>
        <dbReference type="ARBA" id="ARBA00022598"/>
    </source>
</evidence>
<evidence type="ECO:0000256" key="1">
    <source>
        <dbReference type="ARBA" id="ARBA00004496"/>
    </source>
</evidence>
<keyword evidence="8 14" id="KW-0067">ATP-binding</keyword>
<keyword evidence="6 14" id="KW-0132">Cell division</keyword>
<dbReference type="AlphaFoldDB" id="A0A1F7WQG5"/>
<dbReference type="Pfam" id="PF08245">
    <property type="entry name" value="Mur_ligase_M"/>
    <property type="match status" value="1"/>
</dbReference>
<evidence type="ECO:0000256" key="3">
    <source>
        <dbReference type="ARBA" id="ARBA00012211"/>
    </source>
</evidence>
<sequence length="474" mass="51750">MDKNRYTHFIGIGGTGMSGIAQILLELNYKISGSDIKTNCNTRRLEKKGAKISTGHRAENFDGLDIGAVVVSTAISDVNPEISWARANNIPIYRRAEVLGYILNNKFGVAVAGTHGKTTTTSLISMLMESHELNPTVIVGGEVCDFGGNAKLGGGTYTVVEADESDSSFLYLTPQVIVTTNIEEDHLDYYSGIDQINTAFADFFNKIKPGGTIICCSDSANINRLKPHMPSRAKIITYGLNPAGNPDFLLGDIRQNGMGVSFELRHLKKSIGRFKLNIPGLHNALNATAAIIVCLETLGLSIDSVRQNLLKFKGVERRFQVIGEVEGITVVDDYAHHPTEINAVLNTARSSFDKRIIAIFQPHRFSRTRHFYEEMAGALNTADVVILTDIYRASEAPISGVSSELILNTLQRMGKKDSLIINDIKNVACYTASIARRNDFIFTIGAGDVTTISPDILRKLQEKYAGKKAAGFQG</sequence>
<evidence type="ECO:0000256" key="6">
    <source>
        <dbReference type="ARBA" id="ARBA00022618"/>
    </source>
</evidence>
<dbReference type="InterPro" id="IPR000713">
    <property type="entry name" value="Mur_ligase_N"/>
</dbReference>
<keyword evidence="11 14" id="KW-0131">Cell cycle</keyword>
<dbReference type="UniPathway" id="UPA00219"/>
<dbReference type="PANTHER" id="PTHR43445:SF3">
    <property type="entry name" value="UDP-N-ACETYLMURAMATE--L-ALANINE LIGASE"/>
    <property type="match status" value="1"/>
</dbReference>
<name>A0A1F7WQG5_9BACT</name>
<dbReference type="InterPro" id="IPR013221">
    <property type="entry name" value="Mur_ligase_cen"/>
</dbReference>
<comment type="catalytic activity">
    <reaction evidence="13 14">
        <text>UDP-N-acetyl-alpha-D-muramate + L-alanine + ATP = UDP-N-acetyl-alpha-D-muramoyl-L-alanine + ADP + phosphate + H(+)</text>
        <dbReference type="Rhea" id="RHEA:23372"/>
        <dbReference type="ChEBI" id="CHEBI:15378"/>
        <dbReference type="ChEBI" id="CHEBI:30616"/>
        <dbReference type="ChEBI" id="CHEBI:43474"/>
        <dbReference type="ChEBI" id="CHEBI:57972"/>
        <dbReference type="ChEBI" id="CHEBI:70757"/>
        <dbReference type="ChEBI" id="CHEBI:83898"/>
        <dbReference type="ChEBI" id="CHEBI:456216"/>
        <dbReference type="EC" id="6.3.2.8"/>
    </reaction>
</comment>
<dbReference type="PANTHER" id="PTHR43445">
    <property type="entry name" value="UDP-N-ACETYLMURAMATE--L-ALANINE LIGASE-RELATED"/>
    <property type="match status" value="1"/>
</dbReference>
<keyword evidence="4 14" id="KW-0963">Cytoplasm</keyword>
<dbReference type="InterPro" id="IPR036615">
    <property type="entry name" value="Mur_ligase_C_dom_sf"/>
</dbReference>
<dbReference type="Gene3D" id="3.40.1190.10">
    <property type="entry name" value="Mur-like, catalytic domain"/>
    <property type="match status" value="1"/>
</dbReference>
<dbReference type="InterPro" id="IPR036565">
    <property type="entry name" value="Mur-like_cat_sf"/>
</dbReference>
<comment type="subcellular location">
    <subcellularLocation>
        <location evidence="1 14">Cytoplasm</location>
    </subcellularLocation>
</comment>
<dbReference type="GO" id="GO:0008763">
    <property type="term" value="F:UDP-N-acetylmuramate-L-alanine ligase activity"/>
    <property type="evidence" value="ECO:0007669"/>
    <property type="project" value="UniProtKB-UniRule"/>
</dbReference>
<dbReference type="InterPro" id="IPR050061">
    <property type="entry name" value="MurCDEF_pg_biosynth"/>
</dbReference>
<evidence type="ECO:0000256" key="10">
    <source>
        <dbReference type="ARBA" id="ARBA00022984"/>
    </source>
</evidence>
<evidence type="ECO:0000313" key="18">
    <source>
        <dbReference type="EMBL" id="OGM04679.1"/>
    </source>
</evidence>
<feature type="domain" description="Mur ligase central" evidence="17">
    <location>
        <begin position="111"/>
        <end position="293"/>
    </location>
</feature>
<dbReference type="SUPFAM" id="SSF53244">
    <property type="entry name" value="MurD-like peptide ligases, peptide-binding domain"/>
    <property type="match status" value="1"/>
</dbReference>
<accession>A0A1F7WQG5</accession>
<gene>
    <name evidence="14" type="primary">murC</name>
    <name evidence="18" type="ORF">A2008_05540</name>
</gene>
<comment type="similarity">
    <text evidence="14">Belongs to the MurCDEF family.</text>
</comment>
<dbReference type="SUPFAM" id="SSF53623">
    <property type="entry name" value="MurD-like peptide ligases, catalytic domain"/>
    <property type="match status" value="1"/>
</dbReference>
<dbReference type="InterPro" id="IPR004101">
    <property type="entry name" value="Mur_ligase_C"/>
</dbReference>
<feature type="binding site" evidence="14">
    <location>
        <begin position="113"/>
        <end position="119"/>
    </location>
    <ligand>
        <name>ATP</name>
        <dbReference type="ChEBI" id="CHEBI:30616"/>
    </ligand>
</feature>
<dbReference type="Pfam" id="PF01225">
    <property type="entry name" value="Mur_ligase"/>
    <property type="match status" value="1"/>
</dbReference>
<proteinExistence type="inferred from homology"/>
<evidence type="ECO:0000256" key="12">
    <source>
        <dbReference type="ARBA" id="ARBA00023316"/>
    </source>
</evidence>
<dbReference type="GO" id="GO:0071555">
    <property type="term" value="P:cell wall organization"/>
    <property type="evidence" value="ECO:0007669"/>
    <property type="project" value="UniProtKB-KW"/>
</dbReference>
<evidence type="ECO:0000256" key="14">
    <source>
        <dbReference type="HAMAP-Rule" id="MF_00046"/>
    </source>
</evidence>
<dbReference type="Proteomes" id="UP000178735">
    <property type="component" value="Unassembled WGS sequence"/>
</dbReference>
<dbReference type="GO" id="GO:0005524">
    <property type="term" value="F:ATP binding"/>
    <property type="evidence" value="ECO:0007669"/>
    <property type="project" value="UniProtKB-UniRule"/>
</dbReference>
<keyword evidence="12 14" id="KW-0961">Cell wall biogenesis/degradation</keyword>
<evidence type="ECO:0000256" key="7">
    <source>
        <dbReference type="ARBA" id="ARBA00022741"/>
    </source>
</evidence>
<keyword evidence="7 14" id="KW-0547">Nucleotide-binding</keyword>
<keyword evidence="5 14" id="KW-0436">Ligase</keyword>
<keyword evidence="9 14" id="KW-0133">Cell shape</keyword>
<dbReference type="Pfam" id="PF02875">
    <property type="entry name" value="Mur_ligase_C"/>
    <property type="match status" value="1"/>
</dbReference>
<dbReference type="Gene3D" id="3.40.50.720">
    <property type="entry name" value="NAD(P)-binding Rossmann-like Domain"/>
    <property type="match status" value="1"/>
</dbReference>
<comment type="function">
    <text evidence="14">Cell wall formation.</text>
</comment>
<dbReference type="GO" id="GO:0008360">
    <property type="term" value="P:regulation of cell shape"/>
    <property type="evidence" value="ECO:0007669"/>
    <property type="project" value="UniProtKB-KW"/>
</dbReference>
<dbReference type="InterPro" id="IPR005758">
    <property type="entry name" value="UDP-N-AcMur_Ala_ligase_MurC"/>
</dbReference>
<dbReference type="NCBIfam" id="TIGR01082">
    <property type="entry name" value="murC"/>
    <property type="match status" value="1"/>
</dbReference>